<sequence>MHLYLKLLITLCLPLELLAQQQPATFYIYQQDTRHDYQLQTQCNSKSSSLPCHTLSLSGPFTAHVNEEVQILNSNAELVHSFELTSSDIVWLLLITQEEKLITYPLPPDETNNQLSLINQSGFNVLGMLGTHRIQVQHAGIHSLILNNQIRINLWTLHPRTKQPEQILMKQLPSPTPQHWLLILFPPVLQSSTEPDVRLLKRP</sequence>
<feature type="signal peptide" evidence="1">
    <location>
        <begin position="1"/>
        <end position="19"/>
    </location>
</feature>
<organism evidence="2 3">
    <name type="scientific">Coraliomargarita akajimensis (strain DSM 45221 / IAM 15411 / JCM 23193 / KCTC 12865 / 04OKA010-24)</name>
    <dbReference type="NCBI Taxonomy" id="583355"/>
    <lineage>
        <taxon>Bacteria</taxon>
        <taxon>Pseudomonadati</taxon>
        <taxon>Verrucomicrobiota</taxon>
        <taxon>Opitutia</taxon>
        <taxon>Puniceicoccales</taxon>
        <taxon>Coraliomargaritaceae</taxon>
        <taxon>Coraliomargarita</taxon>
    </lineage>
</organism>
<gene>
    <name evidence="2" type="ordered locus">Caka_1218</name>
</gene>
<proteinExistence type="predicted"/>
<evidence type="ECO:0000313" key="3">
    <source>
        <dbReference type="Proteomes" id="UP000000925"/>
    </source>
</evidence>
<dbReference type="Proteomes" id="UP000000925">
    <property type="component" value="Chromosome"/>
</dbReference>
<evidence type="ECO:0008006" key="4">
    <source>
        <dbReference type="Google" id="ProtNLM"/>
    </source>
</evidence>
<feature type="chain" id="PRO_5003070698" description="Secreted protein" evidence="1">
    <location>
        <begin position="20"/>
        <end position="203"/>
    </location>
</feature>
<protein>
    <recommendedName>
        <fullName evidence="4">Secreted protein</fullName>
    </recommendedName>
</protein>
<evidence type="ECO:0000256" key="1">
    <source>
        <dbReference type="SAM" id="SignalP"/>
    </source>
</evidence>
<dbReference type="RefSeq" id="WP_013042960.1">
    <property type="nucleotide sequence ID" value="NC_014008.1"/>
</dbReference>
<dbReference type="EMBL" id="CP001998">
    <property type="protein sequence ID" value="ADE54238.1"/>
    <property type="molecule type" value="Genomic_DNA"/>
</dbReference>
<dbReference type="HOGENOM" id="CLU_1346997_0_0_0"/>
<accession>D5EIH2</accession>
<name>D5EIH2_CORAD</name>
<reference evidence="2 3" key="1">
    <citation type="journal article" date="2010" name="Stand. Genomic Sci.">
        <title>Complete genome sequence of Coraliomargarita akajimensis type strain (04OKA010-24).</title>
        <authorList>
            <person name="Mavromatis K."/>
            <person name="Abt B."/>
            <person name="Brambilla E."/>
            <person name="Lapidus A."/>
            <person name="Copeland A."/>
            <person name="Deshpande S."/>
            <person name="Nolan M."/>
            <person name="Lucas S."/>
            <person name="Tice H."/>
            <person name="Cheng J.F."/>
            <person name="Han C."/>
            <person name="Detter J.C."/>
            <person name="Woyke T."/>
            <person name="Goodwin L."/>
            <person name="Pitluck S."/>
            <person name="Held B."/>
            <person name="Brettin T."/>
            <person name="Tapia R."/>
            <person name="Ivanova N."/>
            <person name="Mikhailova N."/>
            <person name="Pati A."/>
            <person name="Liolios K."/>
            <person name="Chen A."/>
            <person name="Palaniappan K."/>
            <person name="Land M."/>
            <person name="Hauser L."/>
            <person name="Chang Y.J."/>
            <person name="Jeffries C.D."/>
            <person name="Rohde M."/>
            <person name="Goker M."/>
            <person name="Bristow J."/>
            <person name="Eisen J.A."/>
            <person name="Markowitz V."/>
            <person name="Hugenholtz P."/>
            <person name="Klenk H.P."/>
            <person name="Kyrpides N.C."/>
        </authorList>
    </citation>
    <scope>NUCLEOTIDE SEQUENCE [LARGE SCALE GENOMIC DNA]</scope>
    <source>
        <strain evidence="3">DSM 45221 / IAM 15411 / JCM 23193 / KCTC 12865</strain>
    </source>
</reference>
<keyword evidence="1" id="KW-0732">Signal</keyword>
<evidence type="ECO:0000313" key="2">
    <source>
        <dbReference type="EMBL" id="ADE54238.1"/>
    </source>
</evidence>
<keyword evidence="3" id="KW-1185">Reference proteome</keyword>
<dbReference type="STRING" id="583355.Caka_1218"/>
<dbReference type="KEGG" id="caa:Caka_1218"/>
<dbReference type="AlphaFoldDB" id="D5EIH2"/>